<dbReference type="GO" id="GO:0046933">
    <property type="term" value="F:proton-transporting ATP synthase activity, rotational mechanism"/>
    <property type="evidence" value="ECO:0007669"/>
    <property type="project" value="UniProtKB-UniRule"/>
</dbReference>
<dbReference type="AlphaFoldDB" id="A0A1E3X8B0"/>
<evidence type="ECO:0000256" key="2">
    <source>
        <dbReference type="ARBA" id="ARBA00022448"/>
    </source>
</evidence>
<dbReference type="GO" id="GO:0005886">
    <property type="term" value="C:plasma membrane"/>
    <property type="evidence" value="ECO:0007669"/>
    <property type="project" value="UniProtKB-SubCell"/>
</dbReference>
<accession>A0A1E3X8B0</accession>
<comment type="caution">
    <text evidence="8">The sequence shown here is derived from an EMBL/GenBank/DDBJ whole genome shotgun (WGS) entry which is preliminary data.</text>
</comment>
<evidence type="ECO:0000256" key="4">
    <source>
        <dbReference type="ARBA" id="ARBA00023065"/>
    </source>
</evidence>
<evidence type="ECO:0000256" key="7">
    <source>
        <dbReference type="HAMAP-Rule" id="MF_01416"/>
    </source>
</evidence>
<keyword evidence="3 7" id="KW-0375">Hydrogen ion transport</keyword>
<dbReference type="InterPro" id="IPR000711">
    <property type="entry name" value="ATPase_OSCP/dsu"/>
</dbReference>
<organism evidence="8 9">
    <name type="scientific">Candidatus Scalindua rubra</name>
    <dbReference type="NCBI Taxonomy" id="1872076"/>
    <lineage>
        <taxon>Bacteria</taxon>
        <taxon>Pseudomonadati</taxon>
        <taxon>Planctomycetota</taxon>
        <taxon>Candidatus Brocadiia</taxon>
        <taxon>Candidatus Brocadiales</taxon>
        <taxon>Candidatus Scalinduaceae</taxon>
        <taxon>Candidatus Scalindua</taxon>
    </lineage>
</organism>
<dbReference type="Pfam" id="PF00213">
    <property type="entry name" value="OSCP"/>
    <property type="match status" value="1"/>
</dbReference>
<evidence type="ECO:0000256" key="3">
    <source>
        <dbReference type="ARBA" id="ARBA00022781"/>
    </source>
</evidence>
<dbReference type="PRINTS" id="PR00125">
    <property type="entry name" value="ATPASEDELTA"/>
</dbReference>
<comment type="function">
    <text evidence="7">This protein is part of the stalk that links CF(0) to CF(1). It either transmits conformational changes from CF(0) to CF(1) or is implicated in proton conduction.</text>
</comment>
<sequence length="183" mass="20653">MIGESVVVGYAQALFEVASEKGIADEVEKDLEGIKELLRTNKKFRNILYHPSIAKTDKKDIINKTIGPQCSNKWVRNFLFILIEKRRERMLDSLPDVFKEVAGRIKGVTHVKVQTAFPLTDSKIIKLKGNLEKLMKKKVELETEINKDIIGGMVIRIGNKIIDGSVTNHLKNLKKNLSKTALA</sequence>
<comment type="subcellular location">
    <subcellularLocation>
        <location evidence="7">Cell membrane</location>
        <topology evidence="7">Peripheral membrane protein</topology>
    </subcellularLocation>
    <subcellularLocation>
        <location evidence="1">Membrane</location>
    </subcellularLocation>
</comment>
<dbReference type="InterPro" id="IPR026015">
    <property type="entry name" value="ATP_synth_OSCP/delta_N_sf"/>
</dbReference>
<keyword evidence="7" id="KW-0139">CF(1)</keyword>
<dbReference type="NCBIfam" id="NF004402">
    <property type="entry name" value="PRK05758.2-2"/>
    <property type="match status" value="1"/>
</dbReference>
<proteinExistence type="inferred from homology"/>
<comment type="similarity">
    <text evidence="7">Belongs to the ATPase delta chain family.</text>
</comment>
<dbReference type="InterPro" id="IPR020781">
    <property type="entry name" value="ATPase_OSCP/d_CS"/>
</dbReference>
<evidence type="ECO:0000256" key="5">
    <source>
        <dbReference type="ARBA" id="ARBA00023136"/>
    </source>
</evidence>
<protein>
    <recommendedName>
        <fullName evidence="7">ATP synthase subunit delta</fullName>
    </recommendedName>
    <alternativeName>
        <fullName evidence="7">ATP synthase F(1) sector subunit delta</fullName>
    </alternativeName>
    <alternativeName>
        <fullName evidence="7">F-type ATPase subunit delta</fullName>
        <shortName evidence="7">F-ATPase subunit delta</shortName>
    </alternativeName>
</protein>
<keyword evidence="2 7" id="KW-0813">Transport</keyword>
<comment type="function">
    <text evidence="7">F(1)F(0) ATP synthase produces ATP from ADP in the presence of a proton or sodium gradient. F-type ATPases consist of two structural domains, F(1) containing the extramembraneous catalytic core and F(0) containing the membrane proton channel, linked together by a central stalk and a peripheral stalk. During catalysis, ATP synthesis in the catalytic domain of F(1) is coupled via a rotary mechanism of the central stalk subunits to proton translocation.</text>
</comment>
<dbReference type="GO" id="GO:0045259">
    <property type="term" value="C:proton-transporting ATP synthase complex"/>
    <property type="evidence" value="ECO:0007669"/>
    <property type="project" value="UniProtKB-KW"/>
</dbReference>
<evidence type="ECO:0000313" key="8">
    <source>
        <dbReference type="EMBL" id="ODS31194.1"/>
    </source>
</evidence>
<dbReference type="HAMAP" id="MF_01416">
    <property type="entry name" value="ATP_synth_delta_bact"/>
    <property type="match status" value="1"/>
</dbReference>
<evidence type="ECO:0000256" key="1">
    <source>
        <dbReference type="ARBA" id="ARBA00004370"/>
    </source>
</evidence>
<dbReference type="SUPFAM" id="SSF47928">
    <property type="entry name" value="N-terminal domain of the delta subunit of the F1F0-ATP synthase"/>
    <property type="match status" value="1"/>
</dbReference>
<keyword evidence="5 7" id="KW-0472">Membrane</keyword>
<dbReference type="EMBL" id="MAYW01000136">
    <property type="protein sequence ID" value="ODS31194.1"/>
    <property type="molecule type" value="Genomic_DNA"/>
</dbReference>
<evidence type="ECO:0000256" key="6">
    <source>
        <dbReference type="ARBA" id="ARBA00023310"/>
    </source>
</evidence>
<evidence type="ECO:0000313" key="9">
    <source>
        <dbReference type="Proteomes" id="UP000094056"/>
    </source>
</evidence>
<keyword evidence="4 7" id="KW-0406">Ion transport</keyword>
<name>A0A1E3X8B0_9BACT</name>
<dbReference type="PROSITE" id="PS00389">
    <property type="entry name" value="ATPASE_DELTA"/>
    <property type="match status" value="1"/>
</dbReference>
<keyword evidence="6 7" id="KW-0066">ATP synthesis</keyword>
<gene>
    <name evidence="7" type="primary">atpH</name>
    <name evidence="8" type="ORF">SCARUB_03687</name>
</gene>
<dbReference type="NCBIfam" id="TIGR01145">
    <property type="entry name" value="ATP_synt_delta"/>
    <property type="match status" value="1"/>
</dbReference>
<dbReference type="Gene3D" id="1.10.520.20">
    <property type="entry name" value="N-terminal domain of the delta subunit of the F1F0-ATP synthase"/>
    <property type="match status" value="1"/>
</dbReference>
<keyword evidence="7" id="KW-1003">Cell membrane</keyword>
<reference evidence="8 9" key="1">
    <citation type="submission" date="2016-07" db="EMBL/GenBank/DDBJ databases">
        <title>Draft genome of Scalindua rubra, obtained from a brine-seawater interface in the Red Sea, sheds light on salt adaptation in anammox bacteria.</title>
        <authorList>
            <person name="Speth D.R."/>
            <person name="Lagkouvardos I."/>
            <person name="Wang Y."/>
            <person name="Qian P.-Y."/>
            <person name="Dutilh B.E."/>
            <person name="Jetten M.S."/>
        </authorList>
    </citation>
    <scope>NUCLEOTIDE SEQUENCE [LARGE SCALE GENOMIC DNA]</scope>
    <source>
        <strain evidence="8">BSI-1</strain>
    </source>
</reference>
<dbReference type="PANTHER" id="PTHR11910">
    <property type="entry name" value="ATP SYNTHASE DELTA CHAIN"/>
    <property type="match status" value="1"/>
</dbReference>
<dbReference type="Proteomes" id="UP000094056">
    <property type="component" value="Unassembled WGS sequence"/>
</dbReference>